<dbReference type="AlphaFoldDB" id="K4G3E7"/>
<evidence type="ECO:0000313" key="6">
    <source>
        <dbReference type="EMBL" id="AFM85551.1"/>
    </source>
</evidence>
<feature type="signal peptide" evidence="4">
    <location>
        <begin position="1"/>
        <end position="20"/>
    </location>
</feature>
<keyword evidence="4" id="KW-0732">Signal</keyword>
<reference evidence="6" key="1">
    <citation type="journal article" date="2012" name="PLoS ONE">
        <title>Sequencing and Analysis of Full-Length cDNAs, 5'-ESTs and 3'-ESTs from a Cartilaginous Fish, the Elephant Shark (Callorhinchus milii).</title>
        <authorList>
            <person name="Tan Y.Y."/>
            <person name="Kodzius R."/>
            <person name="Tay B.H."/>
            <person name="Tay A."/>
            <person name="Brenner S."/>
            <person name="Venkatesh B."/>
        </authorList>
    </citation>
    <scope>NUCLEOTIDE SEQUENCE</scope>
    <source>
        <tissue evidence="6">Gills</tissue>
    </source>
</reference>
<dbReference type="PROSITE" id="PS00484">
    <property type="entry name" value="THYROGLOBULIN_1_1"/>
    <property type="match status" value="1"/>
</dbReference>
<sequence length="317" mass="35440">MEIPVVCVLLAVVLVGVVVAQTDEACAPCTTNRYARCSGTPCQCTLKISKSEAIPVNCSIMTRKCWMMKAEMYRIVNGVGTRRKPSEDALLDTDGIYDPECNDVGDFHAKQCNGTDVCWCVNSAGVRRTDKGDTDKKCDELVKTFWFRIELRHKPVDSIDENKLIEKITKVVEEYQVAKGYIEKVEYFKDDNTIILDLKQNITVQTPSDLATSAYYLEKEIKDSSFYTTPAGSRSIKADGIDVDGVKVTFTKALVYYVDERGPEFSMKQLTPGVIAVIVVVVLAIIAGLVVLVLSRKKMKSHMYQKAEGRELDEMQK</sequence>
<protein>
    <submittedName>
        <fullName evidence="6">Epithelial cell adhesion molecule</fullName>
    </submittedName>
</protein>
<keyword evidence="3" id="KW-0472">Membrane</keyword>
<evidence type="ECO:0000256" key="1">
    <source>
        <dbReference type="ARBA" id="ARBA00023157"/>
    </source>
</evidence>
<dbReference type="GO" id="GO:0016020">
    <property type="term" value="C:membrane"/>
    <property type="evidence" value="ECO:0007669"/>
    <property type="project" value="InterPro"/>
</dbReference>
<dbReference type="EMBL" id="JX207237">
    <property type="protein sequence ID" value="AFM85551.1"/>
    <property type="molecule type" value="mRNA"/>
</dbReference>
<dbReference type="InterPro" id="IPR049420">
    <property type="entry name" value="EPCAM-Trop-2_C"/>
</dbReference>
<dbReference type="SUPFAM" id="SSF57610">
    <property type="entry name" value="Thyroglobulin type-1 domain"/>
    <property type="match status" value="1"/>
</dbReference>
<feature type="transmembrane region" description="Helical" evidence="3">
    <location>
        <begin position="273"/>
        <end position="294"/>
    </location>
</feature>
<dbReference type="InterPro" id="IPR036857">
    <property type="entry name" value="Thyroglobulin_1_sf"/>
</dbReference>
<dbReference type="InterPro" id="IPR000716">
    <property type="entry name" value="Thyroglobulin_1"/>
</dbReference>
<keyword evidence="1" id="KW-1015">Disulfide bond</keyword>
<dbReference type="Pfam" id="PF00086">
    <property type="entry name" value="Thyroglobulin_1"/>
    <property type="match status" value="1"/>
</dbReference>
<dbReference type="Pfam" id="PF21283">
    <property type="entry name" value="EPCAM-Trop-2_C"/>
    <property type="match status" value="1"/>
</dbReference>
<dbReference type="SMART" id="SM00211">
    <property type="entry name" value="TY"/>
    <property type="match status" value="1"/>
</dbReference>
<evidence type="ECO:0000256" key="4">
    <source>
        <dbReference type="SAM" id="SignalP"/>
    </source>
</evidence>
<feature type="chain" id="PRO_5003876673" evidence="4">
    <location>
        <begin position="21"/>
        <end position="317"/>
    </location>
</feature>
<dbReference type="InterPro" id="IPR043406">
    <property type="entry name" value="EPCAM/Trop-2"/>
</dbReference>
<keyword evidence="3" id="KW-1133">Transmembrane helix</keyword>
<feature type="domain" description="Thyroglobulin type-1" evidence="5">
    <location>
        <begin position="62"/>
        <end position="138"/>
    </location>
</feature>
<dbReference type="PANTHER" id="PTHR14168">
    <property type="entry name" value="TUMOR-ASSOCIATED CALCIUM SIGNAL TRANSDUCER"/>
    <property type="match status" value="1"/>
</dbReference>
<organism evidence="6">
    <name type="scientific">Callorhinchus milii</name>
    <name type="common">Ghost shark</name>
    <dbReference type="NCBI Taxonomy" id="7868"/>
    <lineage>
        <taxon>Eukaryota</taxon>
        <taxon>Metazoa</taxon>
        <taxon>Chordata</taxon>
        <taxon>Craniata</taxon>
        <taxon>Vertebrata</taxon>
        <taxon>Chondrichthyes</taxon>
        <taxon>Holocephali</taxon>
        <taxon>Chimaeriformes</taxon>
        <taxon>Callorhinchidae</taxon>
        <taxon>Callorhinchus</taxon>
    </lineage>
</organism>
<dbReference type="PANTHER" id="PTHR14168:SF4">
    <property type="entry name" value="EPITHELIAL CELL ADHESION MOLECULE PRECURSOR"/>
    <property type="match status" value="1"/>
</dbReference>
<proteinExistence type="evidence at transcript level"/>
<keyword evidence="3" id="KW-0812">Transmembrane</keyword>
<name>K4G3E7_CALMI</name>
<dbReference type="Gene3D" id="4.10.800.10">
    <property type="entry name" value="Thyroglobulin type-1"/>
    <property type="match status" value="1"/>
</dbReference>
<evidence type="ECO:0000256" key="3">
    <source>
        <dbReference type="SAM" id="Phobius"/>
    </source>
</evidence>
<comment type="caution">
    <text evidence="2">Lacks conserved residue(s) required for the propagation of feature annotation.</text>
</comment>
<evidence type="ECO:0000256" key="2">
    <source>
        <dbReference type="PROSITE-ProRule" id="PRU00500"/>
    </source>
</evidence>
<evidence type="ECO:0000259" key="5">
    <source>
        <dbReference type="PROSITE" id="PS51162"/>
    </source>
</evidence>
<dbReference type="CDD" id="cd00191">
    <property type="entry name" value="TY"/>
    <property type="match status" value="1"/>
</dbReference>
<accession>K4G3E7</accession>
<dbReference type="PROSITE" id="PS51162">
    <property type="entry name" value="THYROGLOBULIN_1_2"/>
    <property type="match status" value="1"/>
</dbReference>